<reference evidence="2 3" key="1">
    <citation type="journal article" date="2024" name="G3 (Bethesda)">
        <title>Genome assembly of Hibiscus sabdariffa L. provides insights into metabolisms of medicinal natural products.</title>
        <authorList>
            <person name="Kim T."/>
        </authorList>
    </citation>
    <scope>NUCLEOTIDE SEQUENCE [LARGE SCALE GENOMIC DNA]</scope>
    <source>
        <strain evidence="2">TK-2024</strain>
        <tissue evidence="2">Old leaves</tissue>
    </source>
</reference>
<dbReference type="EMBL" id="JBBPBM010000004">
    <property type="protein sequence ID" value="KAK8586801.1"/>
    <property type="molecule type" value="Genomic_DNA"/>
</dbReference>
<organism evidence="2 3">
    <name type="scientific">Hibiscus sabdariffa</name>
    <name type="common">roselle</name>
    <dbReference type="NCBI Taxonomy" id="183260"/>
    <lineage>
        <taxon>Eukaryota</taxon>
        <taxon>Viridiplantae</taxon>
        <taxon>Streptophyta</taxon>
        <taxon>Embryophyta</taxon>
        <taxon>Tracheophyta</taxon>
        <taxon>Spermatophyta</taxon>
        <taxon>Magnoliopsida</taxon>
        <taxon>eudicotyledons</taxon>
        <taxon>Gunneridae</taxon>
        <taxon>Pentapetalae</taxon>
        <taxon>rosids</taxon>
        <taxon>malvids</taxon>
        <taxon>Malvales</taxon>
        <taxon>Malvaceae</taxon>
        <taxon>Malvoideae</taxon>
        <taxon>Hibiscus</taxon>
    </lineage>
</organism>
<feature type="domain" description="RNase H type-1" evidence="1">
    <location>
        <begin position="14"/>
        <end position="80"/>
    </location>
</feature>
<dbReference type="Pfam" id="PF13456">
    <property type="entry name" value="RVT_3"/>
    <property type="match status" value="1"/>
</dbReference>
<dbReference type="InterPro" id="IPR012337">
    <property type="entry name" value="RNaseH-like_sf"/>
</dbReference>
<name>A0ABR2FS10_9ROSI</name>
<comment type="caution">
    <text evidence="2">The sequence shown here is derived from an EMBL/GenBank/DDBJ whole genome shotgun (WGS) entry which is preliminary data.</text>
</comment>
<evidence type="ECO:0000313" key="2">
    <source>
        <dbReference type="EMBL" id="KAK8586801.1"/>
    </source>
</evidence>
<dbReference type="SUPFAM" id="SSF53098">
    <property type="entry name" value="Ribonuclease H-like"/>
    <property type="match status" value="1"/>
</dbReference>
<dbReference type="Proteomes" id="UP001472677">
    <property type="component" value="Unassembled WGS sequence"/>
</dbReference>
<evidence type="ECO:0000259" key="1">
    <source>
        <dbReference type="Pfam" id="PF13456"/>
    </source>
</evidence>
<keyword evidence="3" id="KW-1185">Reference proteome</keyword>
<evidence type="ECO:0000313" key="3">
    <source>
        <dbReference type="Proteomes" id="UP001472677"/>
    </source>
</evidence>
<proteinExistence type="predicted"/>
<protein>
    <recommendedName>
        <fullName evidence="1">RNase H type-1 domain-containing protein</fullName>
    </recommendedName>
</protein>
<accession>A0ABR2FS10</accession>
<gene>
    <name evidence="2" type="ORF">V6N12_021325</name>
</gene>
<dbReference type="InterPro" id="IPR002156">
    <property type="entry name" value="RNaseH_domain"/>
</dbReference>
<sequence length="88" mass="9510">MASTFEQAALLSSIHPVVDAVYAEAYACVRALTLATVSGHRHVEIEGDSQTAVSKMVDSSLDLSVVRPIIAAEQRLIPKWPSLLVHIK</sequence>